<dbReference type="HOGENOM" id="CLU_129252_1_0_10"/>
<dbReference type="AlphaFoldDB" id="A1BCN2"/>
<reference evidence="2 3" key="1">
    <citation type="submission" date="2006-12" db="EMBL/GenBank/DDBJ databases">
        <title>Complete sequence of Chlorobium phaeobacteroides DSM 266.</title>
        <authorList>
            <consortium name="US DOE Joint Genome Institute"/>
            <person name="Copeland A."/>
            <person name="Lucas S."/>
            <person name="Lapidus A."/>
            <person name="Barry K."/>
            <person name="Detter J.C."/>
            <person name="Glavina del Rio T."/>
            <person name="Hammon N."/>
            <person name="Israni S."/>
            <person name="Pitluck S."/>
            <person name="Goltsman E."/>
            <person name="Schmutz J."/>
            <person name="Larimer F."/>
            <person name="Land M."/>
            <person name="Hauser L."/>
            <person name="Mikhailova N."/>
            <person name="Li T."/>
            <person name="Overmann J."/>
            <person name="Bryant D.A."/>
            <person name="Richardson P."/>
        </authorList>
    </citation>
    <scope>NUCLEOTIDE SEQUENCE [LARGE SCALE GENOMIC DNA]</scope>
    <source>
        <strain evidence="2 3">DSM 266</strain>
    </source>
</reference>
<keyword evidence="3" id="KW-1185">Reference proteome</keyword>
<feature type="signal peptide" evidence="1">
    <location>
        <begin position="1"/>
        <end position="21"/>
    </location>
</feature>
<gene>
    <name evidence="2" type="ordered locus">Cpha266_0089</name>
</gene>
<dbReference type="OrthoDB" id="964913at2"/>
<feature type="chain" id="PRO_5002632285" evidence="1">
    <location>
        <begin position="22"/>
        <end position="135"/>
    </location>
</feature>
<dbReference type="Proteomes" id="UP000008701">
    <property type="component" value="Chromosome"/>
</dbReference>
<organism evidence="2 3">
    <name type="scientific">Chlorobium phaeobacteroides (strain DSM 266 / SMG 266 / 2430)</name>
    <dbReference type="NCBI Taxonomy" id="290317"/>
    <lineage>
        <taxon>Bacteria</taxon>
        <taxon>Pseudomonadati</taxon>
        <taxon>Chlorobiota</taxon>
        <taxon>Chlorobiia</taxon>
        <taxon>Chlorobiales</taxon>
        <taxon>Chlorobiaceae</taxon>
        <taxon>Chlorobium/Pelodictyon group</taxon>
        <taxon>Chlorobium</taxon>
    </lineage>
</organism>
<protein>
    <submittedName>
        <fullName evidence="2">Putative hypothetical Gifsy-1 prophage protein</fullName>
    </submittedName>
</protein>
<dbReference type="Gene3D" id="2.60.120.380">
    <property type="match status" value="1"/>
</dbReference>
<evidence type="ECO:0000313" key="2">
    <source>
        <dbReference type="EMBL" id="ABL64159.1"/>
    </source>
</evidence>
<name>A1BCN2_CHLPD</name>
<dbReference type="EMBL" id="CP000492">
    <property type="protein sequence ID" value="ABL64159.1"/>
    <property type="molecule type" value="Genomic_DNA"/>
</dbReference>
<evidence type="ECO:0000313" key="3">
    <source>
        <dbReference type="Proteomes" id="UP000008701"/>
    </source>
</evidence>
<dbReference type="RefSeq" id="WP_011743999.1">
    <property type="nucleotide sequence ID" value="NC_008639.1"/>
</dbReference>
<keyword evidence="1" id="KW-0732">Signal</keyword>
<dbReference type="KEGG" id="cph:Cpha266_0089"/>
<accession>A1BCN2</accession>
<sequence precursor="true">MKTKSLVFLLLFTLFSIRAYAADDRYEQVKFPRGASGTSIKSSIVGYQGVNYTLDAKAGQTMTVKLQSSNLSNYFNIYAPGKGPGDEAMVIGDINGNSYSGVLPSTGTYTIQVFLMRNAARRNEKASYTLDISVK</sequence>
<proteinExistence type="predicted"/>
<evidence type="ECO:0000256" key="1">
    <source>
        <dbReference type="SAM" id="SignalP"/>
    </source>
</evidence>